<dbReference type="InterPro" id="IPR029058">
    <property type="entry name" value="AB_hydrolase_fold"/>
</dbReference>
<dbReference type="RefSeq" id="WP_135347880.1">
    <property type="nucleotide sequence ID" value="NZ_SRJD01000005.1"/>
</dbReference>
<gene>
    <name evidence="4" type="ORF">E4665_05905</name>
</gene>
<proteinExistence type="inferred from homology"/>
<evidence type="ECO:0000313" key="4">
    <source>
        <dbReference type="EMBL" id="TGA98860.1"/>
    </source>
</evidence>
<organism evidence="4 5">
    <name type="scientific">Sporolactobacillus shoreae</name>
    <dbReference type="NCBI Taxonomy" id="1465501"/>
    <lineage>
        <taxon>Bacteria</taxon>
        <taxon>Bacillati</taxon>
        <taxon>Bacillota</taxon>
        <taxon>Bacilli</taxon>
        <taxon>Bacillales</taxon>
        <taxon>Sporolactobacillaceae</taxon>
        <taxon>Sporolactobacillus</taxon>
    </lineage>
</organism>
<evidence type="ECO:0000313" key="5">
    <source>
        <dbReference type="Proteomes" id="UP000298347"/>
    </source>
</evidence>
<feature type="domain" description="Phospholipase/carboxylesterase/thioesterase" evidence="3">
    <location>
        <begin position="68"/>
        <end position="209"/>
    </location>
</feature>
<dbReference type="Pfam" id="PF02230">
    <property type="entry name" value="Abhydrolase_2"/>
    <property type="match status" value="1"/>
</dbReference>
<keyword evidence="2" id="KW-0378">Hydrolase</keyword>
<comment type="similarity">
    <text evidence="1">Belongs to the AB hydrolase superfamily. AB hydrolase 2 family.</text>
</comment>
<evidence type="ECO:0000259" key="3">
    <source>
        <dbReference type="Pfam" id="PF02230"/>
    </source>
</evidence>
<evidence type="ECO:0000256" key="1">
    <source>
        <dbReference type="ARBA" id="ARBA00006499"/>
    </source>
</evidence>
<evidence type="ECO:0000256" key="2">
    <source>
        <dbReference type="ARBA" id="ARBA00022801"/>
    </source>
</evidence>
<sequence>MTYLYKISRPKTVTDTMPVLVTLHGMGSNYHDLTSIAGSGEKTFVQIDVQGDKPFRSGYTYYIPEFSRQTEEEVISGTLSRLNQFLNDTYKKEKLSANQPLFFLGFSQGAILSLSYALTYPDNVAGAVVLNGRLPQYITDRKKAPVVQNPPAFFIAQGQFDPLFSLEVGRSINNYLTEKGFETGYHEYPVAHGVIAPEVQDIRRWLNDHFNA</sequence>
<dbReference type="EMBL" id="SRJD01000005">
    <property type="protein sequence ID" value="TGA98860.1"/>
    <property type="molecule type" value="Genomic_DNA"/>
</dbReference>
<keyword evidence="5" id="KW-1185">Reference proteome</keyword>
<dbReference type="InterPro" id="IPR050565">
    <property type="entry name" value="LYPA1-2/EST-like"/>
</dbReference>
<dbReference type="OrthoDB" id="9795555at2"/>
<dbReference type="PANTHER" id="PTHR10655:SF17">
    <property type="entry name" value="LYSOPHOSPHOLIPASE-LIKE PROTEIN 1"/>
    <property type="match status" value="1"/>
</dbReference>
<dbReference type="AlphaFoldDB" id="A0A4Z0GNT9"/>
<reference evidence="4 5" key="1">
    <citation type="journal article" date="2015" name="Int. J. Syst. Evol. Microbiol.">
        <title>Sporolactobacillus shoreae sp. nov. and Sporolactobacillus spathodeae sp. nov., two spore-forming lactic acid bacteria isolated from tree barks in Thailand.</title>
        <authorList>
            <person name="Thamacharoensuk T."/>
            <person name="Kitahara M."/>
            <person name="Ohkuma M."/>
            <person name="Thongchul N."/>
            <person name="Tanasupawat S."/>
        </authorList>
    </citation>
    <scope>NUCLEOTIDE SEQUENCE [LARGE SCALE GENOMIC DNA]</scope>
    <source>
        <strain evidence="4 5">BK92</strain>
    </source>
</reference>
<dbReference type="Proteomes" id="UP000298347">
    <property type="component" value="Unassembled WGS sequence"/>
</dbReference>
<name>A0A4Z0GNT9_9BACL</name>
<comment type="caution">
    <text evidence="4">The sequence shown here is derived from an EMBL/GenBank/DDBJ whole genome shotgun (WGS) entry which is preliminary data.</text>
</comment>
<dbReference type="SUPFAM" id="SSF53474">
    <property type="entry name" value="alpha/beta-Hydrolases"/>
    <property type="match status" value="1"/>
</dbReference>
<dbReference type="InterPro" id="IPR003140">
    <property type="entry name" value="PLipase/COase/thioEstase"/>
</dbReference>
<dbReference type="PANTHER" id="PTHR10655">
    <property type="entry name" value="LYSOPHOSPHOLIPASE-RELATED"/>
    <property type="match status" value="1"/>
</dbReference>
<dbReference type="Gene3D" id="3.40.50.1820">
    <property type="entry name" value="alpha/beta hydrolase"/>
    <property type="match status" value="1"/>
</dbReference>
<accession>A0A4Z0GNT9</accession>
<protein>
    <submittedName>
        <fullName evidence="4">Phospholipase</fullName>
    </submittedName>
</protein>
<dbReference type="GO" id="GO:0016787">
    <property type="term" value="F:hydrolase activity"/>
    <property type="evidence" value="ECO:0007669"/>
    <property type="project" value="UniProtKB-KW"/>
</dbReference>